<evidence type="ECO:0000259" key="2">
    <source>
        <dbReference type="Pfam" id="PF13556"/>
    </source>
</evidence>
<evidence type="ECO:0000313" key="3">
    <source>
        <dbReference type="EMBL" id="OAT70242.1"/>
    </source>
</evidence>
<dbReference type="InterPro" id="IPR042070">
    <property type="entry name" value="PucR_C-HTH_sf"/>
</dbReference>
<protein>
    <submittedName>
        <fullName evidence="3">PucR family transcriptional regulator</fullName>
    </submittedName>
</protein>
<dbReference type="Pfam" id="PF13556">
    <property type="entry name" value="HTH_30"/>
    <property type="match status" value="1"/>
</dbReference>
<evidence type="ECO:0000259" key="1">
    <source>
        <dbReference type="Pfam" id="PF07905"/>
    </source>
</evidence>
<name>A0A179VGH2_9MYCO</name>
<feature type="domain" description="PucR C-terminal helix-turn-helix" evidence="2">
    <location>
        <begin position="444"/>
        <end position="502"/>
    </location>
</feature>
<dbReference type="InterPro" id="IPR012914">
    <property type="entry name" value="PucR_dom"/>
</dbReference>
<organism evidence="3 4">
    <name type="scientific">Mycobacteroides immunogenum</name>
    <dbReference type="NCBI Taxonomy" id="83262"/>
    <lineage>
        <taxon>Bacteria</taxon>
        <taxon>Bacillati</taxon>
        <taxon>Actinomycetota</taxon>
        <taxon>Actinomycetes</taxon>
        <taxon>Mycobacteriales</taxon>
        <taxon>Mycobacteriaceae</taxon>
        <taxon>Mycobacteroides</taxon>
    </lineage>
</organism>
<dbReference type="InterPro" id="IPR025736">
    <property type="entry name" value="PucR_C-HTH_dom"/>
</dbReference>
<dbReference type="EMBL" id="LQYE01000001">
    <property type="protein sequence ID" value="OAT70242.1"/>
    <property type="molecule type" value="Genomic_DNA"/>
</dbReference>
<dbReference type="PANTHER" id="PTHR33744">
    <property type="entry name" value="CARBOHYDRATE DIACID REGULATOR"/>
    <property type="match status" value="1"/>
</dbReference>
<reference evidence="3 4" key="1">
    <citation type="submission" date="2016-01" db="EMBL/GenBank/DDBJ databases">
        <title>Mycobacterium immunogenum strain CD11_6 genome sequencing and assembly.</title>
        <authorList>
            <person name="Kaur G."/>
            <person name="Nair G.R."/>
            <person name="Mayilraj S."/>
        </authorList>
    </citation>
    <scope>NUCLEOTIDE SEQUENCE [LARGE SCALE GENOMIC DNA]</scope>
    <source>
        <strain evidence="3 4">CD11-6</strain>
    </source>
</reference>
<feature type="domain" description="Purine catabolism PurC-like" evidence="1">
    <location>
        <begin position="8"/>
        <end position="125"/>
    </location>
</feature>
<accession>A0A179VGH2</accession>
<comment type="caution">
    <text evidence="3">The sequence shown here is derived from an EMBL/GenBank/DDBJ whole genome shotgun (WGS) entry which is preliminary data.</text>
</comment>
<proteinExistence type="predicted"/>
<dbReference type="Proteomes" id="UP000186919">
    <property type="component" value="Unassembled WGS sequence"/>
</dbReference>
<evidence type="ECO:0000313" key="4">
    <source>
        <dbReference type="Proteomes" id="UP000186919"/>
    </source>
</evidence>
<dbReference type="AlphaFoldDB" id="A0A179VGH2"/>
<gene>
    <name evidence="3" type="ORF">AWB85_02395</name>
</gene>
<dbReference type="Gene3D" id="1.10.10.2840">
    <property type="entry name" value="PucR C-terminal helix-turn-helix domain"/>
    <property type="match status" value="1"/>
</dbReference>
<dbReference type="Pfam" id="PF07905">
    <property type="entry name" value="PucR"/>
    <property type="match status" value="1"/>
</dbReference>
<sequence>MTVPVRWVLDQPDLKLTLKGGAAGAGREINMALTTELADPAQWLSGGELVLTTGIGLPKNPRDRRRYLCALNENNVAALGFGTGLTFDEVPPELVAAADELGMPLLEIPLRTPFAAVVKTVSTRIAELEYDAVLRASRAQPRITRAIVNGGVQAVTAELGRSLRANVVVLDPGGTVIASHPRNLDVATVNLIRGAVTPGASAGAQQLDPGITVSQQAIGVGGASYGVLAVVSKTPLTFVDQVLLGHANSLLALDFDKPSRLQEAQRRLNGQALGLLLADELNLDPIWAQLGQAADGRGRIRVLAVDAESQAILGKALSAISRAIESAGYPVFAHAGASQLIVVLPGAETADFARRLFGEADGRTKKGLRAGLSGAHPVVRLADAVQNARLAASVAERGGTPLEFTSLAGSALLSFGASREVLVAVANATLAPIAEYDTAHGSELMASLRAYLEANGHWESAATAMGVHRHTLRKRIETAQSLLACDLDIARVRAELLLAMLAGTPGSGN</sequence>
<dbReference type="PANTHER" id="PTHR33744:SF1">
    <property type="entry name" value="DNA-BINDING TRANSCRIPTIONAL ACTIVATOR ADER"/>
    <property type="match status" value="1"/>
</dbReference>
<dbReference type="InterPro" id="IPR051448">
    <property type="entry name" value="CdaR-like_regulators"/>
</dbReference>